<reference evidence="2 3" key="1">
    <citation type="journal article" date="2015" name="Genome Announc.">
        <title>Expanding the biotechnology potential of lactobacilli through comparative genomics of 213 strains and associated genera.</title>
        <authorList>
            <person name="Sun Z."/>
            <person name="Harris H.M."/>
            <person name="McCann A."/>
            <person name="Guo C."/>
            <person name="Argimon S."/>
            <person name="Zhang W."/>
            <person name="Yang X."/>
            <person name="Jeffery I.B."/>
            <person name="Cooney J.C."/>
            <person name="Kagawa T.F."/>
            <person name="Liu W."/>
            <person name="Song Y."/>
            <person name="Salvetti E."/>
            <person name="Wrobel A."/>
            <person name="Rasinkangas P."/>
            <person name="Parkhill J."/>
            <person name="Rea M.C."/>
            <person name="O'Sullivan O."/>
            <person name="Ritari J."/>
            <person name="Douillard F.P."/>
            <person name="Paul Ross R."/>
            <person name="Yang R."/>
            <person name="Briner A.E."/>
            <person name="Felis G.E."/>
            <person name="de Vos W.M."/>
            <person name="Barrangou R."/>
            <person name="Klaenhammer T.R."/>
            <person name="Caufield P.W."/>
            <person name="Cui Y."/>
            <person name="Zhang H."/>
            <person name="O'Toole P.W."/>
        </authorList>
    </citation>
    <scope>NUCLEOTIDE SEQUENCE [LARGE SCALE GENOMIC DNA]</scope>
    <source>
        <strain evidence="2 3">DSM 19910</strain>
    </source>
</reference>
<feature type="coiled-coil region" evidence="1">
    <location>
        <begin position="88"/>
        <end position="125"/>
    </location>
</feature>
<keyword evidence="3" id="KW-1185">Reference proteome</keyword>
<dbReference type="Proteomes" id="UP000051621">
    <property type="component" value="Unassembled WGS sequence"/>
</dbReference>
<dbReference type="EMBL" id="AZEF01000001">
    <property type="protein sequence ID" value="KRL03634.1"/>
    <property type="molecule type" value="Genomic_DNA"/>
</dbReference>
<name>A0A0R1MES6_9LACO</name>
<dbReference type="RefSeq" id="WP_057741634.1">
    <property type="nucleotide sequence ID" value="NZ_AZEF01000001.1"/>
</dbReference>
<dbReference type="AlphaFoldDB" id="A0A0R1MES6"/>
<evidence type="ECO:0000313" key="2">
    <source>
        <dbReference type="EMBL" id="KRL03634.1"/>
    </source>
</evidence>
<accession>A0A0R1MES6</accession>
<dbReference type="PATRIC" id="fig|1423731.3.peg.1025"/>
<sequence length="232" mass="26602">MEQMHALQSIALETAKQDGISYGVTRKYVTDGKHKTAIAYTAEHKAHSKVKKDLNKAHKQANDIVAQAVKISQEKQREVEAREQKLHSREAELSVRDEELQKQKIQQQKQQRLLKLQQREQAEKETLLNDRETELNRRESSVNALYETIKLQVKLIKRFVRKTVAVFGLPVDIQNSIADQTKLYAVPTDKGTFTKDKHTGGDWALTAIHENPKRFTANVVRDLSRKNDGPDL</sequence>
<evidence type="ECO:0000256" key="1">
    <source>
        <dbReference type="SAM" id="Coils"/>
    </source>
</evidence>
<gene>
    <name evidence="2" type="ORF">FC81_GL000996</name>
</gene>
<proteinExistence type="predicted"/>
<comment type="caution">
    <text evidence="2">The sequence shown here is derived from an EMBL/GenBank/DDBJ whole genome shotgun (WGS) entry which is preliminary data.</text>
</comment>
<evidence type="ECO:0000313" key="3">
    <source>
        <dbReference type="Proteomes" id="UP000051621"/>
    </source>
</evidence>
<organism evidence="2 3">
    <name type="scientific">Liquorilactobacillus capillatus DSM 19910</name>
    <dbReference type="NCBI Taxonomy" id="1423731"/>
    <lineage>
        <taxon>Bacteria</taxon>
        <taxon>Bacillati</taxon>
        <taxon>Bacillota</taxon>
        <taxon>Bacilli</taxon>
        <taxon>Lactobacillales</taxon>
        <taxon>Lactobacillaceae</taxon>
        <taxon>Liquorilactobacillus</taxon>
    </lineage>
</organism>
<protein>
    <submittedName>
        <fullName evidence="2">Uncharacterized protein</fullName>
    </submittedName>
</protein>
<keyword evidence="1" id="KW-0175">Coiled coil</keyword>